<evidence type="ECO:0000313" key="1">
    <source>
        <dbReference type="EMBL" id="ELT93274.1"/>
    </source>
</evidence>
<protein>
    <submittedName>
        <fullName evidence="1 2">Uncharacterized protein</fullName>
    </submittedName>
</protein>
<proteinExistence type="predicted"/>
<dbReference type="EnsemblMetazoa" id="CapteT209040">
    <property type="protein sequence ID" value="CapteP209040"/>
    <property type="gene ID" value="CapteG209040"/>
</dbReference>
<evidence type="ECO:0000313" key="2">
    <source>
        <dbReference type="EnsemblMetazoa" id="CapteP209040"/>
    </source>
</evidence>
<gene>
    <name evidence="1" type="ORF">CAPTEDRAFT_209040</name>
</gene>
<reference evidence="3" key="1">
    <citation type="submission" date="2012-12" db="EMBL/GenBank/DDBJ databases">
        <authorList>
            <person name="Hellsten U."/>
            <person name="Grimwood J."/>
            <person name="Chapman J.A."/>
            <person name="Shapiro H."/>
            <person name="Aerts A."/>
            <person name="Otillar R.P."/>
            <person name="Terry A.Y."/>
            <person name="Boore J.L."/>
            <person name="Simakov O."/>
            <person name="Marletaz F."/>
            <person name="Cho S.-J."/>
            <person name="Edsinger-Gonzales E."/>
            <person name="Havlak P."/>
            <person name="Kuo D.-H."/>
            <person name="Larsson T."/>
            <person name="Lv J."/>
            <person name="Arendt D."/>
            <person name="Savage R."/>
            <person name="Osoegawa K."/>
            <person name="de Jong P."/>
            <person name="Lindberg D.R."/>
            <person name="Seaver E.C."/>
            <person name="Weisblat D.A."/>
            <person name="Putnam N.H."/>
            <person name="Grigoriev I.V."/>
            <person name="Rokhsar D.S."/>
        </authorList>
    </citation>
    <scope>NUCLEOTIDE SEQUENCE</scope>
    <source>
        <strain evidence="3">I ESC-2004</strain>
    </source>
</reference>
<dbReference type="AlphaFoldDB" id="R7THS1"/>
<organism evidence="1">
    <name type="scientific">Capitella teleta</name>
    <name type="common">Polychaete worm</name>
    <dbReference type="NCBI Taxonomy" id="283909"/>
    <lineage>
        <taxon>Eukaryota</taxon>
        <taxon>Metazoa</taxon>
        <taxon>Spiralia</taxon>
        <taxon>Lophotrochozoa</taxon>
        <taxon>Annelida</taxon>
        <taxon>Polychaeta</taxon>
        <taxon>Sedentaria</taxon>
        <taxon>Scolecida</taxon>
        <taxon>Capitellidae</taxon>
        <taxon>Capitella</taxon>
    </lineage>
</organism>
<dbReference type="EMBL" id="KB309802">
    <property type="protein sequence ID" value="ELT93274.1"/>
    <property type="molecule type" value="Genomic_DNA"/>
</dbReference>
<dbReference type="Proteomes" id="UP000014760">
    <property type="component" value="Unassembled WGS sequence"/>
</dbReference>
<evidence type="ECO:0000313" key="3">
    <source>
        <dbReference type="Proteomes" id="UP000014760"/>
    </source>
</evidence>
<sequence>MGLKKFLKKAFLKRFGRRRYKKGEPETAFAGDREAQFVAACNATVCGSHGVTSRVPDSDDEDDATSYDMELNATVVEASLNESQFSEGDEVIVTREALKRASGSARHYLGPRASYMDCKRREQETRRDALRRKDVELRGRSDDLLVRGMMLHLDELEAREVNARLHGILDATAPAVLPSHAVLPCREYQSRRTRLRLTRRPSIPNASFDSVF</sequence>
<dbReference type="EMBL" id="AMQN01012847">
    <property type="status" value="NOT_ANNOTATED_CDS"/>
    <property type="molecule type" value="Genomic_DNA"/>
</dbReference>
<keyword evidence="3" id="KW-1185">Reference proteome</keyword>
<accession>R7THS1</accession>
<name>R7THS1_CAPTE</name>
<reference evidence="1 3" key="2">
    <citation type="journal article" date="2013" name="Nature">
        <title>Insights into bilaterian evolution from three spiralian genomes.</title>
        <authorList>
            <person name="Simakov O."/>
            <person name="Marletaz F."/>
            <person name="Cho S.J."/>
            <person name="Edsinger-Gonzales E."/>
            <person name="Havlak P."/>
            <person name="Hellsten U."/>
            <person name="Kuo D.H."/>
            <person name="Larsson T."/>
            <person name="Lv J."/>
            <person name="Arendt D."/>
            <person name="Savage R."/>
            <person name="Osoegawa K."/>
            <person name="de Jong P."/>
            <person name="Grimwood J."/>
            <person name="Chapman J.A."/>
            <person name="Shapiro H."/>
            <person name="Aerts A."/>
            <person name="Otillar R.P."/>
            <person name="Terry A.Y."/>
            <person name="Boore J.L."/>
            <person name="Grigoriev I.V."/>
            <person name="Lindberg D.R."/>
            <person name="Seaver E.C."/>
            <person name="Weisblat D.A."/>
            <person name="Putnam N.H."/>
            <person name="Rokhsar D.S."/>
        </authorList>
    </citation>
    <scope>NUCLEOTIDE SEQUENCE</scope>
    <source>
        <strain evidence="1 3">I ESC-2004</strain>
    </source>
</reference>
<dbReference type="HOGENOM" id="CLU_1385361_0_0_1"/>
<reference evidence="2" key="3">
    <citation type="submission" date="2015-06" db="UniProtKB">
        <authorList>
            <consortium name="EnsemblMetazoa"/>
        </authorList>
    </citation>
    <scope>IDENTIFICATION</scope>
</reference>